<dbReference type="GO" id="GO:0016646">
    <property type="term" value="F:oxidoreductase activity, acting on the CH-NH group of donors, NAD or NADP as acceptor"/>
    <property type="evidence" value="ECO:0007669"/>
    <property type="project" value="TreeGrafter"/>
</dbReference>
<geneLocation type="plasmid" evidence="3">
    <name>pr1cp1</name>
</geneLocation>
<organism evidence="2 3">
    <name type="scientific">Rhodococcus opacus</name>
    <name type="common">Nocardia opaca</name>
    <dbReference type="NCBI Taxonomy" id="37919"/>
    <lineage>
        <taxon>Bacteria</taxon>
        <taxon>Bacillati</taxon>
        <taxon>Actinomycetota</taxon>
        <taxon>Actinomycetes</taxon>
        <taxon>Mycobacteriales</taxon>
        <taxon>Nocardiaceae</taxon>
        <taxon>Rhodococcus</taxon>
    </lineage>
</organism>
<dbReference type="InterPro" id="IPR001509">
    <property type="entry name" value="Epimerase_deHydtase"/>
</dbReference>
<protein>
    <submittedName>
        <fullName evidence="2">dTDP-glucose 4,6-dehydratase</fullName>
    </submittedName>
</protein>
<proteinExistence type="predicted"/>
<keyword evidence="2" id="KW-0614">Plasmid</keyword>
<dbReference type="PANTHER" id="PTHR43355">
    <property type="entry name" value="FLAVIN REDUCTASE (NADPH)"/>
    <property type="match status" value="1"/>
</dbReference>
<evidence type="ECO:0000313" key="3">
    <source>
        <dbReference type="Proteomes" id="UP000186108"/>
    </source>
</evidence>
<dbReference type="InterPro" id="IPR036291">
    <property type="entry name" value="NAD(P)-bd_dom_sf"/>
</dbReference>
<sequence>MKEPQAECSFHRIVKSYLDFQEIQSGVIMKIFLAGASGVIGQRLIPRLIQAGHTVGGMTRSPSKTEVLERLGAEPILCDVFDREELFQAVHHFAPDVILSELTDLPDDATQISELTDLNARIRTEGTRNLVEASRRSGSPKILAQSVAWQLPDGPDALAVADLERSVLDQGGVVLRYGQFYGPGTYNEQQQPEEPRIHIDCAADRTVDALSEPTGIVVITD</sequence>
<dbReference type="EMBL" id="CP009112">
    <property type="protein sequence ID" value="ANS32542.1"/>
    <property type="molecule type" value="Genomic_DNA"/>
</dbReference>
<reference evidence="2 3" key="1">
    <citation type="submission" date="2014-07" db="EMBL/GenBank/DDBJ databases">
        <authorList>
            <person name="Zhang J.E."/>
            <person name="Yang H."/>
            <person name="Guo J."/>
            <person name="Deng Z."/>
            <person name="Luo H."/>
            <person name="Luo M."/>
            <person name="Zhao B."/>
        </authorList>
    </citation>
    <scope>NUCLEOTIDE SEQUENCE [LARGE SCALE GENOMIC DNA]</scope>
    <source>
        <strain evidence="2 3">1CP</strain>
        <plasmid evidence="3">Plasmid pr1cp1</plasmid>
    </source>
</reference>
<gene>
    <name evidence="2" type="ORF">R1CP_39795</name>
</gene>
<evidence type="ECO:0000313" key="2">
    <source>
        <dbReference type="EMBL" id="ANS32542.1"/>
    </source>
</evidence>
<accession>A0A1B1KIV1</accession>
<feature type="domain" description="NAD-dependent epimerase/dehydratase" evidence="1">
    <location>
        <begin position="31"/>
        <end position="144"/>
    </location>
</feature>
<dbReference type="PANTHER" id="PTHR43355:SF2">
    <property type="entry name" value="FLAVIN REDUCTASE (NADPH)"/>
    <property type="match status" value="1"/>
</dbReference>
<dbReference type="Gene3D" id="3.40.50.720">
    <property type="entry name" value="NAD(P)-binding Rossmann-like Domain"/>
    <property type="match status" value="1"/>
</dbReference>
<dbReference type="PATRIC" id="fig|37919.13.peg.8389"/>
<dbReference type="AlphaFoldDB" id="A0A1B1KIV1"/>
<evidence type="ECO:0000259" key="1">
    <source>
        <dbReference type="Pfam" id="PF01370"/>
    </source>
</evidence>
<name>A0A1B1KIV1_RHOOP</name>
<dbReference type="Pfam" id="PF01370">
    <property type="entry name" value="Epimerase"/>
    <property type="match status" value="1"/>
</dbReference>
<dbReference type="InterPro" id="IPR051606">
    <property type="entry name" value="Polyketide_Oxido-like"/>
</dbReference>
<dbReference type="SUPFAM" id="SSF51735">
    <property type="entry name" value="NAD(P)-binding Rossmann-fold domains"/>
    <property type="match status" value="1"/>
</dbReference>
<dbReference type="Proteomes" id="UP000186108">
    <property type="component" value="Plasmid pR1CP1"/>
</dbReference>